<dbReference type="GO" id="GO:0016783">
    <property type="term" value="F:sulfurtransferase activity"/>
    <property type="evidence" value="ECO:0007669"/>
    <property type="project" value="InterPro"/>
</dbReference>
<dbReference type="InterPro" id="IPR046884">
    <property type="entry name" value="MnmA-like_central"/>
</dbReference>
<sequence length="518" mass="60376">MFNCSLRTLRTVPHITKCLYSTKQNSYLETGIDFLKLSLARSIQTHRDLYSKTNKHYHDYTLLKLCQHNNVDINELFKVDAELSNKLNDYKLPKKVYVGLSSGIDSTFSAALLSQIYPGEVHGIYMQNWGKQQDSSIRDGKKCYDQDIKELNLLLKKDNAFDVKQFHVKSFEKEYWTSVFEPFLEDFKNGETPNPDISCNSMIKFNALMKYIDEVLEKDNKDKDYLLVMGHYCKRMNKQGIFIAEDVGKDQSYYLSKVDPLAFQKVWFPLGHIFKKECRQLSKEFDLSNYTKKDSVGICFVENERVKSKDKISRTRIFTQFLSDYIQDQEGHMVSHLNRKDITKEDNVIKPLVANFVQKTEDSERSPDMIKVYWKANHKGLHTYTLGQRVKEVLPQSDEFVGKWYVSRKDLEKNELEVVIGRDHVDLYDQIIHFKDILVQDLQGLENSTKIAVKFRSLHLGVTSNDKQLIEIDSLNQNNSVTLKHKQKGINPGQYLVVYDFNTGQVLMNSKIKQKVEP</sequence>
<gene>
    <name evidence="2" type="ORF">AWRI3580_g3557</name>
</gene>
<feature type="domain" description="tRNA-specific 2-thiouridylase MnmA-like central" evidence="1">
    <location>
        <begin position="376"/>
        <end position="418"/>
    </location>
</feature>
<reference evidence="3" key="1">
    <citation type="journal article" date="2016" name="Genome Announc.">
        <title>Genome sequences of three species of Hanseniaspora isolated from spontaneous wine fermentations.</title>
        <authorList>
            <person name="Sternes P.R."/>
            <person name="Lee D."/>
            <person name="Kutyna D.R."/>
            <person name="Borneman A.R."/>
        </authorList>
    </citation>
    <scope>NUCLEOTIDE SEQUENCE [LARGE SCALE GENOMIC DNA]</scope>
    <source>
        <strain evidence="3">AWRI3580</strain>
    </source>
</reference>
<dbReference type="EMBL" id="LPNN01000008">
    <property type="protein sequence ID" value="OEJ83627.1"/>
    <property type="molecule type" value="Genomic_DNA"/>
</dbReference>
<dbReference type="STRING" id="29833.A0A1E5R9R6"/>
<protein>
    <submittedName>
        <fullName evidence="2">Mitochondrial tRNA-specific 2-thiouridylase 1</fullName>
    </submittedName>
</protein>
<dbReference type="Gene3D" id="2.30.30.280">
    <property type="entry name" value="Adenine nucleotide alpha hydrolases-like domains"/>
    <property type="match status" value="1"/>
</dbReference>
<dbReference type="Gene3D" id="3.40.50.620">
    <property type="entry name" value="HUPs"/>
    <property type="match status" value="1"/>
</dbReference>
<accession>A0A1E5R9R6</accession>
<dbReference type="Pfam" id="PF03054">
    <property type="entry name" value="tRNA_Me_trans"/>
    <property type="match status" value="1"/>
</dbReference>
<dbReference type="VEuPathDB" id="FungiDB:AWRI3580_g3557"/>
<dbReference type="PANTHER" id="PTHR11933:SF5">
    <property type="entry name" value="MITOCHONDRIAL TRNA-SPECIFIC 2-THIOURIDYLASE 1"/>
    <property type="match status" value="1"/>
</dbReference>
<dbReference type="PANTHER" id="PTHR11933">
    <property type="entry name" value="TRNA 5-METHYLAMINOMETHYL-2-THIOURIDYLATE -METHYLTRANSFERASE"/>
    <property type="match status" value="1"/>
</dbReference>
<proteinExistence type="predicted"/>
<dbReference type="Pfam" id="PF20259">
    <property type="entry name" value="tRNA_Me_trans_M"/>
    <property type="match status" value="1"/>
</dbReference>
<dbReference type="AlphaFoldDB" id="A0A1E5R9R6"/>
<organism evidence="2 3">
    <name type="scientific">Hanseniaspora uvarum</name>
    <name type="common">Yeast</name>
    <name type="synonym">Kloeckera apiculata</name>
    <dbReference type="NCBI Taxonomy" id="29833"/>
    <lineage>
        <taxon>Eukaryota</taxon>
        <taxon>Fungi</taxon>
        <taxon>Dikarya</taxon>
        <taxon>Ascomycota</taxon>
        <taxon>Saccharomycotina</taxon>
        <taxon>Saccharomycetes</taxon>
        <taxon>Saccharomycodales</taxon>
        <taxon>Saccharomycodaceae</taxon>
        <taxon>Hanseniaspora</taxon>
    </lineage>
</organism>
<evidence type="ECO:0000259" key="1">
    <source>
        <dbReference type="Pfam" id="PF20259"/>
    </source>
</evidence>
<dbReference type="GO" id="GO:0002143">
    <property type="term" value="P:tRNA wobble position uridine thiolation"/>
    <property type="evidence" value="ECO:0007669"/>
    <property type="project" value="TreeGrafter"/>
</dbReference>
<dbReference type="GO" id="GO:0005739">
    <property type="term" value="C:mitochondrion"/>
    <property type="evidence" value="ECO:0007669"/>
    <property type="project" value="TreeGrafter"/>
</dbReference>
<keyword evidence="3" id="KW-1185">Reference proteome</keyword>
<dbReference type="InterPro" id="IPR023382">
    <property type="entry name" value="MnmA-like_central_sf"/>
</dbReference>
<dbReference type="OrthoDB" id="3971144at2759"/>
<name>A0A1E5R9R6_HANUV</name>
<dbReference type="Proteomes" id="UP000095358">
    <property type="component" value="Unassembled WGS sequence"/>
</dbReference>
<dbReference type="SUPFAM" id="SSF52402">
    <property type="entry name" value="Adenine nucleotide alpha hydrolases-like"/>
    <property type="match status" value="1"/>
</dbReference>
<evidence type="ECO:0000313" key="2">
    <source>
        <dbReference type="EMBL" id="OEJ83627.1"/>
    </source>
</evidence>
<comment type="caution">
    <text evidence="2">The sequence shown here is derived from an EMBL/GenBank/DDBJ whole genome shotgun (WGS) entry which is preliminary data.</text>
</comment>
<dbReference type="InterPro" id="IPR014729">
    <property type="entry name" value="Rossmann-like_a/b/a_fold"/>
</dbReference>
<evidence type="ECO:0000313" key="3">
    <source>
        <dbReference type="Proteomes" id="UP000095358"/>
    </source>
</evidence>